<feature type="region of interest" description="Disordered" evidence="1">
    <location>
        <begin position="297"/>
        <end position="334"/>
    </location>
</feature>
<evidence type="ECO:0000256" key="1">
    <source>
        <dbReference type="SAM" id="MobiDB-lite"/>
    </source>
</evidence>
<dbReference type="AlphaFoldDB" id="A0A9P5ZCN8"/>
<feature type="compositionally biased region" description="Low complexity" evidence="1">
    <location>
        <begin position="452"/>
        <end position="468"/>
    </location>
</feature>
<feature type="compositionally biased region" description="Low complexity" evidence="1">
    <location>
        <begin position="134"/>
        <end position="144"/>
    </location>
</feature>
<organism evidence="2 3">
    <name type="scientific">Pholiota conissans</name>
    <dbReference type="NCBI Taxonomy" id="109636"/>
    <lineage>
        <taxon>Eukaryota</taxon>
        <taxon>Fungi</taxon>
        <taxon>Dikarya</taxon>
        <taxon>Basidiomycota</taxon>
        <taxon>Agaricomycotina</taxon>
        <taxon>Agaricomycetes</taxon>
        <taxon>Agaricomycetidae</taxon>
        <taxon>Agaricales</taxon>
        <taxon>Agaricineae</taxon>
        <taxon>Strophariaceae</taxon>
        <taxon>Pholiota</taxon>
    </lineage>
</organism>
<name>A0A9P5ZCN8_9AGAR</name>
<protein>
    <submittedName>
        <fullName evidence="2">Uncharacterized protein</fullName>
    </submittedName>
</protein>
<feature type="compositionally biased region" description="Polar residues" evidence="1">
    <location>
        <begin position="83"/>
        <end position="96"/>
    </location>
</feature>
<feature type="region of interest" description="Disordered" evidence="1">
    <location>
        <begin position="351"/>
        <end position="374"/>
    </location>
</feature>
<evidence type="ECO:0000313" key="2">
    <source>
        <dbReference type="EMBL" id="KAF9485787.1"/>
    </source>
</evidence>
<reference evidence="2" key="1">
    <citation type="submission" date="2020-11" db="EMBL/GenBank/DDBJ databases">
        <authorList>
            <consortium name="DOE Joint Genome Institute"/>
            <person name="Ahrendt S."/>
            <person name="Riley R."/>
            <person name="Andreopoulos W."/>
            <person name="Labutti K."/>
            <person name="Pangilinan J."/>
            <person name="Ruiz-Duenas F.J."/>
            <person name="Barrasa J.M."/>
            <person name="Sanchez-Garcia M."/>
            <person name="Camarero S."/>
            <person name="Miyauchi S."/>
            <person name="Serrano A."/>
            <person name="Linde D."/>
            <person name="Babiker R."/>
            <person name="Drula E."/>
            <person name="Ayuso-Fernandez I."/>
            <person name="Pacheco R."/>
            <person name="Padilla G."/>
            <person name="Ferreira P."/>
            <person name="Barriuso J."/>
            <person name="Kellner H."/>
            <person name="Castanera R."/>
            <person name="Alfaro M."/>
            <person name="Ramirez L."/>
            <person name="Pisabarro A.G."/>
            <person name="Kuo A."/>
            <person name="Tritt A."/>
            <person name="Lipzen A."/>
            <person name="He G."/>
            <person name="Yan M."/>
            <person name="Ng V."/>
            <person name="Cullen D."/>
            <person name="Martin F."/>
            <person name="Rosso M.-N."/>
            <person name="Henrissat B."/>
            <person name="Hibbett D."/>
            <person name="Martinez A.T."/>
            <person name="Grigoriev I.V."/>
        </authorList>
    </citation>
    <scope>NUCLEOTIDE SEQUENCE</scope>
    <source>
        <strain evidence="2">CIRM-BRFM 674</strain>
    </source>
</reference>
<accession>A0A9P5ZCN8</accession>
<keyword evidence="3" id="KW-1185">Reference proteome</keyword>
<dbReference type="EMBL" id="MU155133">
    <property type="protein sequence ID" value="KAF9485787.1"/>
    <property type="molecule type" value="Genomic_DNA"/>
</dbReference>
<feature type="region of interest" description="Disordered" evidence="1">
    <location>
        <begin position="83"/>
        <end position="144"/>
    </location>
</feature>
<feature type="region of interest" description="Disordered" evidence="1">
    <location>
        <begin position="632"/>
        <end position="658"/>
    </location>
</feature>
<feature type="compositionally biased region" description="Polar residues" evidence="1">
    <location>
        <begin position="403"/>
        <end position="428"/>
    </location>
</feature>
<comment type="caution">
    <text evidence="2">The sequence shown here is derived from an EMBL/GenBank/DDBJ whole genome shotgun (WGS) entry which is preliminary data.</text>
</comment>
<feature type="region of interest" description="Disordered" evidence="1">
    <location>
        <begin position="670"/>
        <end position="704"/>
    </location>
</feature>
<feature type="compositionally biased region" description="Low complexity" evidence="1">
    <location>
        <begin position="638"/>
        <end position="655"/>
    </location>
</feature>
<proteinExistence type="predicted"/>
<feature type="compositionally biased region" description="Polar residues" evidence="1">
    <location>
        <begin position="363"/>
        <end position="374"/>
    </location>
</feature>
<evidence type="ECO:0000313" key="3">
    <source>
        <dbReference type="Proteomes" id="UP000807469"/>
    </source>
</evidence>
<feature type="region of interest" description="Disordered" evidence="1">
    <location>
        <begin position="1"/>
        <end position="28"/>
    </location>
</feature>
<dbReference type="OrthoDB" id="3270652at2759"/>
<feature type="compositionally biased region" description="Polar residues" evidence="1">
    <location>
        <begin position="687"/>
        <end position="697"/>
    </location>
</feature>
<feature type="compositionally biased region" description="Polar residues" evidence="1">
    <location>
        <begin position="438"/>
        <end position="450"/>
    </location>
</feature>
<gene>
    <name evidence="2" type="ORF">BDN70DRAFT_916639</name>
</gene>
<dbReference type="Proteomes" id="UP000807469">
    <property type="component" value="Unassembled WGS sequence"/>
</dbReference>
<feature type="region of interest" description="Disordered" evidence="1">
    <location>
        <begin position="398"/>
        <end position="538"/>
    </location>
</feature>
<feature type="region of interest" description="Disordered" evidence="1">
    <location>
        <begin position="44"/>
        <end position="70"/>
    </location>
</feature>
<sequence>MPLVKPNMERPVVYNQSRNSIRPEPATDPVEHLRAAALSTLKVKRRKQVPEKPALSIPVRPPPSTDTFQLDYGFDENAQLETTTADMQPTTLSQDFKGSKPLVADEESQSREEGEISEEDEPPKRHTVFHLDKSSTSLKSAKSLTPDAMDQSLIPVAMETTSPYKPATLASMPIPSLLERLSEPVVHTPIFKIEEEDHFDILMDTGADTNEGSRLPFDSVDAEHVRPGLSLNQTEYDTVKDVILDLLGWGVSFDYLVQSGISKTLLYYVFSELNLRLPDNFDMSDIIPYTPETVAYSQPSSHLNRQPSNEWLTTPSPPHPMAMQGPFQDSPIDSNLHDMERQRRQELIARKAAVQASRRTKQTTKGSNAVKTNSMDDVTMGSIVPTETVEDFLKSLGPVQDFKPSQSNTPAPEPANSHTKIQVDSTYGSEKAIKRSSTKSPGESTPSEGSFTEAPPSTSEPPTSVESTMATFSLLSDDRLPPKSTSIPTPRAPPVKRGTKRPVASDFVDFESSPRKQTTASRIERANGNGQPTGITRRLHTGASFHNIGGSRRCVIDLSDSEDEIVYTQHIEEPIPERKLPLKRQNTHPAFAPFKPSDSMSPASLAQKELEIRKMRELIARREEETRLRKLALAKSQTSSAAPTPLTATTPSTPLKMEDEDIAIPLTAQLPTAEPLSNNIRDPDSATPPTEDTGISSSDEDDAPAAGVQFFGNAELPEVPPKEEQIAGESAFLCFFGLSISARSFLLIQCLSFLHPSPSITISSSTKR</sequence>
<feature type="compositionally biased region" description="Polar residues" evidence="1">
    <location>
        <begin position="297"/>
        <end position="314"/>
    </location>
</feature>